<dbReference type="AlphaFoldDB" id="A0A8J3PB46"/>
<dbReference type="SMART" id="SM00354">
    <property type="entry name" value="HTH_LACI"/>
    <property type="match status" value="1"/>
</dbReference>
<dbReference type="InterPro" id="IPR046335">
    <property type="entry name" value="LacI/GalR-like_sensor"/>
</dbReference>
<dbReference type="InterPro" id="IPR010982">
    <property type="entry name" value="Lambda_DNA-bd_dom_sf"/>
</dbReference>
<dbReference type="CDD" id="cd06267">
    <property type="entry name" value="PBP1_LacI_sugar_binding-like"/>
    <property type="match status" value="1"/>
</dbReference>
<feature type="domain" description="HTH lacI-type" evidence="4">
    <location>
        <begin position="9"/>
        <end position="63"/>
    </location>
</feature>
<protein>
    <submittedName>
        <fullName evidence="5">LacI family transcriptional regulator</fullName>
    </submittedName>
</protein>
<dbReference type="Gene3D" id="1.10.260.40">
    <property type="entry name" value="lambda repressor-like DNA-binding domains"/>
    <property type="match status" value="1"/>
</dbReference>
<dbReference type="PRINTS" id="PR00036">
    <property type="entry name" value="HTHLACI"/>
</dbReference>
<dbReference type="SUPFAM" id="SSF47413">
    <property type="entry name" value="lambda repressor-like DNA-binding domains"/>
    <property type="match status" value="1"/>
</dbReference>
<gene>
    <name evidence="5" type="ORF">Cco03nite_76360</name>
</gene>
<dbReference type="Pfam" id="PF13377">
    <property type="entry name" value="Peripla_BP_3"/>
    <property type="match status" value="1"/>
</dbReference>
<dbReference type="PANTHER" id="PTHR30146">
    <property type="entry name" value="LACI-RELATED TRANSCRIPTIONAL REPRESSOR"/>
    <property type="match status" value="1"/>
</dbReference>
<keyword evidence="1" id="KW-0805">Transcription regulation</keyword>
<reference evidence="5 6" key="1">
    <citation type="submission" date="2021-01" db="EMBL/GenBank/DDBJ databases">
        <title>Whole genome shotgun sequence of Catellatospora coxensis NBRC 107359.</title>
        <authorList>
            <person name="Komaki H."/>
            <person name="Tamura T."/>
        </authorList>
    </citation>
    <scope>NUCLEOTIDE SEQUENCE [LARGE SCALE GENOMIC DNA]</scope>
    <source>
        <strain evidence="5 6">NBRC 107359</strain>
    </source>
</reference>
<name>A0A8J3PB46_9ACTN</name>
<evidence type="ECO:0000259" key="4">
    <source>
        <dbReference type="PROSITE" id="PS50932"/>
    </source>
</evidence>
<evidence type="ECO:0000256" key="3">
    <source>
        <dbReference type="ARBA" id="ARBA00023163"/>
    </source>
</evidence>
<evidence type="ECO:0000256" key="1">
    <source>
        <dbReference type="ARBA" id="ARBA00023015"/>
    </source>
</evidence>
<dbReference type="PANTHER" id="PTHR30146:SF109">
    <property type="entry name" value="HTH-TYPE TRANSCRIPTIONAL REGULATOR GALS"/>
    <property type="match status" value="1"/>
</dbReference>
<dbReference type="GO" id="GO:0003700">
    <property type="term" value="F:DNA-binding transcription factor activity"/>
    <property type="evidence" value="ECO:0007669"/>
    <property type="project" value="TreeGrafter"/>
</dbReference>
<evidence type="ECO:0000313" key="6">
    <source>
        <dbReference type="Proteomes" id="UP000630887"/>
    </source>
</evidence>
<dbReference type="GO" id="GO:0000976">
    <property type="term" value="F:transcription cis-regulatory region binding"/>
    <property type="evidence" value="ECO:0007669"/>
    <property type="project" value="TreeGrafter"/>
</dbReference>
<comment type="caution">
    <text evidence="5">The sequence shown here is derived from an EMBL/GenBank/DDBJ whole genome shotgun (WGS) entry which is preliminary data.</text>
</comment>
<dbReference type="SUPFAM" id="SSF53822">
    <property type="entry name" value="Periplasmic binding protein-like I"/>
    <property type="match status" value="1"/>
</dbReference>
<dbReference type="EMBL" id="BONI01000106">
    <property type="protein sequence ID" value="GIG10936.1"/>
    <property type="molecule type" value="Genomic_DNA"/>
</dbReference>
<organism evidence="5 6">
    <name type="scientific">Catellatospora coxensis</name>
    <dbReference type="NCBI Taxonomy" id="310354"/>
    <lineage>
        <taxon>Bacteria</taxon>
        <taxon>Bacillati</taxon>
        <taxon>Actinomycetota</taxon>
        <taxon>Actinomycetes</taxon>
        <taxon>Micromonosporales</taxon>
        <taxon>Micromonosporaceae</taxon>
        <taxon>Catellatospora</taxon>
    </lineage>
</organism>
<dbReference type="Proteomes" id="UP000630887">
    <property type="component" value="Unassembled WGS sequence"/>
</dbReference>
<accession>A0A8J3PB46</accession>
<dbReference type="Gene3D" id="3.40.50.2300">
    <property type="match status" value="2"/>
</dbReference>
<keyword evidence="6" id="KW-1185">Reference proteome</keyword>
<dbReference type="Pfam" id="PF00356">
    <property type="entry name" value="LacI"/>
    <property type="match status" value="1"/>
</dbReference>
<evidence type="ECO:0000256" key="2">
    <source>
        <dbReference type="ARBA" id="ARBA00023125"/>
    </source>
</evidence>
<proteinExistence type="predicted"/>
<dbReference type="RefSeq" id="WP_203698896.1">
    <property type="nucleotide sequence ID" value="NZ_BAAALC010000052.1"/>
</dbReference>
<dbReference type="InterPro" id="IPR028082">
    <property type="entry name" value="Peripla_BP_I"/>
</dbReference>
<sequence length="337" mass="35908">MPVTNKRRPTIHDVARASGVSRGTVSRALNGDPYVSTAALAAVRRAVAETGYVVNRAARSLVTQRTGTVVMVLSEPQEKLFEDPNFSVLLRVATRRLAQRDVALVMMVAGDDGDRERVVRYLRGGHADGVLLLSAHSGDPLLAELEGLSIPAVACGAVLGREGVIPYAAADDREGARQMAQYLVDLGRKKIATITGPLDTPGGLNRLEGFCDVLGRKAVKKLIAHGDYSRHSGEAAMRELLDRVPDLDAVFVGSDLMAAGALAVLRERGRRVPEDVAVGGFDDSAIAGSTHPKLTTVRQPLEQVATETVRLLLELIDGADAVESLVLPTELVTRESA</sequence>
<keyword evidence="2" id="KW-0238">DNA-binding</keyword>
<dbReference type="PROSITE" id="PS50932">
    <property type="entry name" value="HTH_LACI_2"/>
    <property type="match status" value="1"/>
</dbReference>
<keyword evidence="3" id="KW-0804">Transcription</keyword>
<dbReference type="PROSITE" id="PS00356">
    <property type="entry name" value="HTH_LACI_1"/>
    <property type="match status" value="1"/>
</dbReference>
<dbReference type="InterPro" id="IPR000843">
    <property type="entry name" value="HTH_LacI"/>
</dbReference>
<evidence type="ECO:0000313" key="5">
    <source>
        <dbReference type="EMBL" id="GIG10936.1"/>
    </source>
</evidence>
<dbReference type="CDD" id="cd01392">
    <property type="entry name" value="HTH_LacI"/>
    <property type="match status" value="1"/>
</dbReference>